<dbReference type="PANTHER" id="PTHR43553:SF23">
    <property type="entry name" value="ABC TRANSPORTER ATP-BINDING COMPONENT"/>
    <property type="match status" value="1"/>
</dbReference>
<comment type="subcellular location">
    <subcellularLocation>
        <location evidence="1">Cell membrane</location>
        <topology evidence="1">Peripheral membrane protein</topology>
    </subcellularLocation>
</comment>
<dbReference type="InterPro" id="IPR050095">
    <property type="entry name" value="ECF_ABC_transporter_ATP-bd"/>
</dbReference>
<evidence type="ECO:0000259" key="11">
    <source>
        <dbReference type="PROSITE" id="PS50893"/>
    </source>
</evidence>
<organism evidence="12 13">
    <name type="scientific">Dorea formicigenerans</name>
    <dbReference type="NCBI Taxonomy" id="39486"/>
    <lineage>
        <taxon>Bacteria</taxon>
        <taxon>Bacillati</taxon>
        <taxon>Bacillota</taxon>
        <taxon>Clostridia</taxon>
        <taxon>Lachnospirales</taxon>
        <taxon>Lachnospiraceae</taxon>
        <taxon>Dorea</taxon>
    </lineage>
</organism>
<dbReference type="CDD" id="cd03225">
    <property type="entry name" value="ABC_cobalt_CbiO_domain1"/>
    <property type="match status" value="1"/>
</dbReference>
<dbReference type="GO" id="GO:0016887">
    <property type="term" value="F:ATP hydrolysis activity"/>
    <property type="evidence" value="ECO:0007669"/>
    <property type="project" value="InterPro"/>
</dbReference>
<keyword evidence="4" id="KW-1003">Cell membrane</keyword>
<evidence type="ECO:0000256" key="8">
    <source>
        <dbReference type="ARBA" id="ARBA00022967"/>
    </source>
</evidence>
<gene>
    <name evidence="12" type="ORF">DXC93_05075</name>
</gene>
<dbReference type="Pfam" id="PF00005">
    <property type="entry name" value="ABC_tran"/>
    <property type="match status" value="2"/>
</dbReference>
<dbReference type="PANTHER" id="PTHR43553">
    <property type="entry name" value="HEAVY METAL TRANSPORTER"/>
    <property type="match status" value="1"/>
</dbReference>
<dbReference type="InterPro" id="IPR015856">
    <property type="entry name" value="ABC_transpr_CbiO/EcfA_su"/>
</dbReference>
<feature type="domain" description="ABC transporter" evidence="11">
    <location>
        <begin position="262"/>
        <end position="487"/>
    </location>
</feature>
<dbReference type="GO" id="GO:0043190">
    <property type="term" value="C:ATP-binding cassette (ABC) transporter complex"/>
    <property type="evidence" value="ECO:0007669"/>
    <property type="project" value="TreeGrafter"/>
</dbReference>
<evidence type="ECO:0000313" key="12">
    <source>
        <dbReference type="EMBL" id="RGK84854.1"/>
    </source>
</evidence>
<dbReference type="InterPro" id="IPR025662">
    <property type="entry name" value="Sigma_54_int_dom_ATP-bd_1"/>
</dbReference>
<protein>
    <submittedName>
        <fullName evidence="12">ATP-binding cassette domain-containing protein</fullName>
    </submittedName>
</protein>
<feature type="domain" description="ABC transporter" evidence="11">
    <location>
        <begin position="2"/>
        <end position="242"/>
    </location>
</feature>
<dbReference type="PROSITE" id="PS00211">
    <property type="entry name" value="ABC_TRANSPORTER_1"/>
    <property type="match status" value="1"/>
</dbReference>
<evidence type="ECO:0000256" key="9">
    <source>
        <dbReference type="ARBA" id="ARBA00023136"/>
    </source>
</evidence>
<proteinExistence type="inferred from homology"/>
<keyword evidence="6" id="KW-0547">Nucleotide-binding</keyword>
<evidence type="ECO:0000256" key="5">
    <source>
        <dbReference type="ARBA" id="ARBA00022737"/>
    </source>
</evidence>
<evidence type="ECO:0000256" key="4">
    <source>
        <dbReference type="ARBA" id="ARBA00022475"/>
    </source>
</evidence>
<dbReference type="EMBL" id="QSRA01000005">
    <property type="protein sequence ID" value="RGK84854.1"/>
    <property type="molecule type" value="Genomic_DNA"/>
</dbReference>
<dbReference type="CDD" id="cd03226">
    <property type="entry name" value="ABC_cobalt_CbiO_domain2"/>
    <property type="match status" value="1"/>
</dbReference>
<dbReference type="GO" id="GO:0005524">
    <property type="term" value="F:ATP binding"/>
    <property type="evidence" value="ECO:0007669"/>
    <property type="project" value="UniProtKB-KW"/>
</dbReference>
<evidence type="ECO:0000313" key="13">
    <source>
        <dbReference type="Proteomes" id="UP000261324"/>
    </source>
</evidence>
<evidence type="ECO:0000256" key="10">
    <source>
        <dbReference type="ARBA" id="ARBA00025157"/>
    </source>
</evidence>
<evidence type="ECO:0000256" key="1">
    <source>
        <dbReference type="ARBA" id="ARBA00004202"/>
    </source>
</evidence>
<sequence length="487" mass="54310">MIEIKQVSFTYDNATNGTAIRDINVQIPKGQIVLLCGESGSGKTTFSRLINGLIPAYYDGDLNGRVMVSQKDTSKVELHELAPVIGSVFQNPKSQFYTLLTDTEIVFACENIGMEKTDIIGRFNSTVDSLHIEKLIGKSLFALSGGEKQKIACASVNALLPDIFVLDEPTSNLDIGTIRDLQEILIGWKAQGKTVIIAEHRLAWLRNIADRILFFQGGRITGDFEASIFWKKPPAEFHKMGLRAAYSFIPHCRKSINTLETLEFQNFHFSINGTELLNIDCLDIPKGTCVAILGDNGAGKTTFARCICGLEKKAAGTLNYNGQIYSVKQRLRLCYLVMQDVNHQLFTESVIDEVLLGINNLPAEEKTSMAEEILTVLDLIDYRDAHPMSLSGGQRQRVAIASAIASNKEIIIFDEPTSGLDYRHMKEVAKSINRLRSIGKTQFIITHDPELVASCCDYFIFMESGKVMYSGNWTEENIRFVSEYFNV</sequence>
<dbReference type="SMART" id="SM00382">
    <property type="entry name" value="AAA"/>
    <property type="match status" value="2"/>
</dbReference>
<evidence type="ECO:0000256" key="3">
    <source>
        <dbReference type="ARBA" id="ARBA00022448"/>
    </source>
</evidence>
<dbReference type="InterPro" id="IPR003593">
    <property type="entry name" value="AAA+_ATPase"/>
</dbReference>
<evidence type="ECO:0000256" key="6">
    <source>
        <dbReference type="ARBA" id="ARBA00022741"/>
    </source>
</evidence>
<dbReference type="InterPro" id="IPR003439">
    <property type="entry name" value="ABC_transporter-like_ATP-bd"/>
</dbReference>
<reference evidence="12 13" key="1">
    <citation type="submission" date="2018-08" db="EMBL/GenBank/DDBJ databases">
        <title>A genome reference for cultivated species of the human gut microbiota.</title>
        <authorList>
            <person name="Zou Y."/>
            <person name="Xue W."/>
            <person name="Luo G."/>
        </authorList>
    </citation>
    <scope>NUCLEOTIDE SEQUENCE [LARGE SCALE GENOMIC DNA]</scope>
    <source>
        <strain evidence="12 13">TF09-3</strain>
    </source>
</reference>
<dbReference type="RefSeq" id="WP_028087662.1">
    <property type="nucleotide sequence ID" value="NZ_QSRA01000005.1"/>
</dbReference>
<name>A0A3E4PXL3_9FIRM</name>
<dbReference type="InterPro" id="IPR027417">
    <property type="entry name" value="P-loop_NTPase"/>
</dbReference>
<dbReference type="Gene3D" id="3.40.50.300">
    <property type="entry name" value="P-loop containing nucleotide triphosphate hydrolases"/>
    <property type="match status" value="2"/>
</dbReference>
<comment type="similarity">
    <text evidence="2">Belongs to the ABC transporter superfamily.</text>
</comment>
<dbReference type="AlphaFoldDB" id="A0A3E4PXL3"/>
<keyword evidence="5" id="KW-0677">Repeat</keyword>
<evidence type="ECO:0000256" key="2">
    <source>
        <dbReference type="ARBA" id="ARBA00005417"/>
    </source>
</evidence>
<keyword evidence="3" id="KW-0813">Transport</keyword>
<keyword evidence="9" id="KW-0472">Membrane</keyword>
<dbReference type="SUPFAM" id="SSF52540">
    <property type="entry name" value="P-loop containing nucleoside triphosphate hydrolases"/>
    <property type="match status" value="2"/>
</dbReference>
<evidence type="ECO:0000256" key="7">
    <source>
        <dbReference type="ARBA" id="ARBA00022840"/>
    </source>
</evidence>
<accession>A0A3E4PXL3</accession>
<dbReference type="GO" id="GO:0042626">
    <property type="term" value="F:ATPase-coupled transmembrane transporter activity"/>
    <property type="evidence" value="ECO:0007669"/>
    <property type="project" value="TreeGrafter"/>
</dbReference>
<keyword evidence="7 12" id="KW-0067">ATP-binding</keyword>
<dbReference type="PROSITE" id="PS00675">
    <property type="entry name" value="SIGMA54_INTERACT_1"/>
    <property type="match status" value="1"/>
</dbReference>
<keyword evidence="8" id="KW-1278">Translocase</keyword>
<comment type="caution">
    <text evidence="12">The sequence shown here is derived from an EMBL/GenBank/DDBJ whole genome shotgun (WGS) entry which is preliminary data.</text>
</comment>
<comment type="function">
    <text evidence="10">Probably part of an ABC transporter complex. Responsible for energy coupling to the transport system.</text>
</comment>
<dbReference type="InterPro" id="IPR017871">
    <property type="entry name" value="ABC_transporter-like_CS"/>
</dbReference>
<dbReference type="Proteomes" id="UP000261324">
    <property type="component" value="Unassembled WGS sequence"/>
</dbReference>
<dbReference type="PROSITE" id="PS50893">
    <property type="entry name" value="ABC_TRANSPORTER_2"/>
    <property type="match status" value="2"/>
</dbReference>